<keyword evidence="20" id="KW-1185">Reference proteome</keyword>
<dbReference type="NCBIfam" id="NF000595">
    <property type="entry name" value="PRK00015.1-3"/>
    <property type="match status" value="1"/>
</dbReference>
<dbReference type="RefSeq" id="WP_204499728.1">
    <property type="nucleotide sequence ID" value="NZ_JAFBDR010000011.1"/>
</dbReference>
<evidence type="ECO:0000256" key="1">
    <source>
        <dbReference type="ARBA" id="ARBA00000077"/>
    </source>
</evidence>
<dbReference type="InterPro" id="IPR022898">
    <property type="entry name" value="RNase_HII"/>
</dbReference>
<evidence type="ECO:0000256" key="16">
    <source>
        <dbReference type="RuleBase" id="RU003515"/>
    </source>
</evidence>
<dbReference type="PROSITE" id="PS51975">
    <property type="entry name" value="RNASE_H_2"/>
    <property type="match status" value="1"/>
</dbReference>
<evidence type="ECO:0000256" key="2">
    <source>
        <dbReference type="ARBA" id="ARBA00001946"/>
    </source>
</evidence>
<dbReference type="InterPro" id="IPR024567">
    <property type="entry name" value="RNase_HII/HIII_dom"/>
</dbReference>
<feature type="binding site" evidence="14 15">
    <location>
        <position position="76"/>
    </location>
    <ligand>
        <name>a divalent metal cation</name>
        <dbReference type="ChEBI" id="CHEBI:60240"/>
    </ligand>
</feature>
<protein>
    <recommendedName>
        <fullName evidence="7 14">Ribonuclease HII</fullName>
        <shortName evidence="14">RNase HII</shortName>
        <ecNumber evidence="6 14">3.1.26.4</ecNumber>
    </recommendedName>
</protein>
<dbReference type="GO" id="GO:0004523">
    <property type="term" value="F:RNA-DNA hybrid ribonuclease activity"/>
    <property type="evidence" value="ECO:0007669"/>
    <property type="project" value="UniProtKB-EC"/>
</dbReference>
<keyword evidence="12 14" id="KW-0378">Hydrolase</keyword>
<evidence type="ECO:0000256" key="6">
    <source>
        <dbReference type="ARBA" id="ARBA00012180"/>
    </source>
</evidence>
<dbReference type="CDD" id="cd07182">
    <property type="entry name" value="RNase_HII_bacteria_HII_like"/>
    <property type="match status" value="1"/>
</dbReference>
<comment type="cofactor">
    <cofactor evidence="2">
        <name>Mg(2+)</name>
        <dbReference type="ChEBI" id="CHEBI:18420"/>
    </cofactor>
</comment>
<evidence type="ECO:0000256" key="7">
    <source>
        <dbReference type="ARBA" id="ARBA00019179"/>
    </source>
</evidence>
<feature type="binding site" evidence="14 15">
    <location>
        <position position="168"/>
    </location>
    <ligand>
        <name>a divalent metal cation</name>
        <dbReference type="ChEBI" id="CHEBI:60240"/>
    </ligand>
</feature>
<dbReference type="EMBL" id="JAFBDR010000011">
    <property type="protein sequence ID" value="MBM7571804.1"/>
    <property type="molecule type" value="Genomic_DNA"/>
</dbReference>
<accession>A0ABS2N0Y9</accession>
<comment type="caution">
    <text evidence="19">The sequence shown here is derived from an EMBL/GenBank/DDBJ whole genome shotgun (WGS) entry which is preliminary data.</text>
</comment>
<evidence type="ECO:0000256" key="5">
    <source>
        <dbReference type="ARBA" id="ARBA00007383"/>
    </source>
</evidence>
<comment type="similarity">
    <text evidence="5 14 16">Belongs to the RNase HII family.</text>
</comment>
<comment type="function">
    <text evidence="3 14 16">Endonuclease that specifically degrades the RNA of RNA-DNA hybrids.</text>
</comment>
<keyword evidence="9 14" id="KW-0540">Nuclease</keyword>
<evidence type="ECO:0000256" key="15">
    <source>
        <dbReference type="PROSITE-ProRule" id="PRU01319"/>
    </source>
</evidence>
<dbReference type="EC" id="3.1.26.4" evidence="6 14"/>
<name>A0ABS2N0Y9_9BACI</name>
<gene>
    <name evidence="14" type="primary">rnhB</name>
    <name evidence="19" type="ORF">JOC48_002305</name>
</gene>
<dbReference type="InterPro" id="IPR036397">
    <property type="entry name" value="RNaseH_sf"/>
</dbReference>
<keyword evidence="11 14" id="KW-0255">Endonuclease</keyword>
<comment type="subcellular location">
    <subcellularLocation>
        <location evidence="4 14">Cytoplasm</location>
    </subcellularLocation>
</comment>
<feature type="binding site" evidence="14 15">
    <location>
        <position position="77"/>
    </location>
    <ligand>
        <name>a divalent metal cation</name>
        <dbReference type="ChEBI" id="CHEBI:60240"/>
    </ligand>
</feature>
<evidence type="ECO:0000256" key="11">
    <source>
        <dbReference type="ARBA" id="ARBA00022759"/>
    </source>
</evidence>
<dbReference type="PANTHER" id="PTHR10954">
    <property type="entry name" value="RIBONUCLEASE H2 SUBUNIT A"/>
    <property type="match status" value="1"/>
</dbReference>
<evidence type="ECO:0000256" key="10">
    <source>
        <dbReference type="ARBA" id="ARBA00022723"/>
    </source>
</evidence>
<evidence type="ECO:0000313" key="19">
    <source>
        <dbReference type="EMBL" id="MBM7571804.1"/>
    </source>
</evidence>
<comment type="catalytic activity">
    <reaction evidence="1 14 15 16">
        <text>Endonucleolytic cleavage to 5'-phosphomonoester.</text>
        <dbReference type="EC" id="3.1.26.4"/>
    </reaction>
</comment>
<evidence type="ECO:0000256" key="4">
    <source>
        <dbReference type="ARBA" id="ARBA00004496"/>
    </source>
</evidence>
<dbReference type="NCBIfam" id="NF000594">
    <property type="entry name" value="PRK00015.1-1"/>
    <property type="match status" value="1"/>
</dbReference>
<evidence type="ECO:0000256" key="3">
    <source>
        <dbReference type="ARBA" id="ARBA00004065"/>
    </source>
</evidence>
<keyword evidence="10 14" id="KW-0479">Metal-binding</keyword>
<evidence type="ECO:0000256" key="17">
    <source>
        <dbReference type="SAM" id="Coils"/>
    </source>
</evidence>
<comment type="cofactor">
    <cofactor evidence="14 15">
        <name>Mn(2+)</name>
        <dbReference type="ChEBI" id="CHEBI:29035"/>
    </cofactor>
    <cofactor evidence="14 15">
        <name>Mg(2+)</name>
        <dbReference type="ChEBI" id="CHEBI:18420"/>
    </cofactor>
    <text evidence="14 15">Manganese or magnesium. Binds 1 divalent metal ion per monomer in the absence of substrate. May bind a second metal ion after substrate binding.</text>
</comment>
<reference evidence="19 20" key="1">
    <citation type="submission" date="2021-01" db="EMBL/GenBank/DDBJ databases">
        <title>Genomic Encyclopedia of Type Strains, Phase IV (KMG-IV): sequencing the most valuable type-strain genomes for metagenomic binning, comparative biology and taxonomic classification.</title>
        <authorList>
            <person name="Goeker M."/>
        </authorList>
    </citation>
    <scope>NUCLEOTIDE SEQUENCE [LARGE SCALE GENOMIC DNA]</scope>
    <source>
        <strain evidence="19 20">DSM 23711</strain>
    </source>
</reference>
<dbReference type="Pfam" id="PF01351">
    <property type="entry name" value="RNase_HII"/>
    <property type="match status" value="1"/>
</dbReference>
<dbReference type="InterPro" id="IPR012337">
    <property type="entry name" value="RNaseH-like_sf"/>
</dbReference>
<feature type="coiled-coil region" evidence="17">
    <location>
        <begin position="30"/>
        <end position="57"/>
    </location>
</feature>
<organism evidence="19 20">
    <name type="scientific">Aquibacillus albus</name>
    <dbReference type="NCBI Taxonomy" id="1168171"/>
    <lineage>
        <taxon>Bacteria</taxon>
        <taxon>Bacillati</taxon>
        <taxon>Bacillota</taxon>
        <taxon>Bacilli</taxon>
        <taxon>Bacillales</taxon>
        <taxon>Bacillaceae</taxon>
        <taxon>Aquibacillus</taxon>
    </lineage>
</organism>
<evidence type="ECO:0000256" key="13">
    <source>
        <dbReference type="ARBA" id="ARBA00023211"/>
    </source>
</evidence>
<keyword evidence="13 14" id="KW-0464">Manganese</keyword>
<evidence type="ECO:0000313" key="20">
    <source>
        <dbReference type="Proteomes" id="UP001296943"/>
    </source>
</evidence>
<dbReference type="Proteomes" id="UP001296943">
    <property type="component" value="Unassembled WGS sequence"/>
</dbReference>
<dbReference type="SUPFAM" id="SSF53098">
    <property type="entry name" value="Ribonuclease H-like"/>
    <property type="match status" value="1"/>
</dbReference>
<dbReference type="PANTHER" id="PTHR10954:SF18">
    <property type="entry name" value="RIBONUCLEASE HII"/>
    <property type="match status" value="1"/>
</dbReference>
<dbReference type="InterPro" id="IPR001352">
    <property type="entry name" value="RNase_HII/HIII"/>
</dbReference>
<evidence type="ECO:0000256" key="12">
    <source>
        <dbReference type="ARBA" id="ARBA00022801"/>
    </source>
</evidence>
<evidence type="ECO:0000256" key="8">
    <source>
        <dbReference type="ARBA" id="ARBA00022490"/>
    </source>
</evidence>
<keyword evidence="8 14" id="KW-0963">Cytoplasm</keyword>
<keyword evidence="17" id="KW-0175">Coiled coil</keyword>
<dbReference type="HAMAP" id="MF_00052_B">
    <property type="entry name" value="RNase_HII_B"/>
    <property type="match status" value="1"/>
</dbReference>
<proteinExistence type="inferred from homology"/>
<evidence type="ECO:0000256" key="9">
    <source>
        <dbReference type="ARBA" id="ARBA00022722"/>
    </source>
</evidence>
<sequence>MKQTIATISDRLFRDEFSKEELVQLKQDKRVGIQRLLKKYERKLEREQMQRQHFEQMMTFENFQYDLGKQMVAGLDEVGRGPLAGPVVAAAVVLPADFYLGGLNDSKQLSKQTREAYFEEITQRAITYGVGVIHNQEIDRMNIYEATKKAMKKAIQLLSPIPDHVLIDAMKLDDLPCTSESITKGDQKSVSIAAASIIAKVTRDRMMEELHQTYPHYNFASNVGYGTKEHLEAVERHGICPYHRQSFEPIQSFVK</sequence>
<evidence type="ECO:0000256" key="14">
    <source>
        <dbReference type="HAMAP-Rule" id="MF_00052"/>
    </source>
</evidence>
<feature type="domain" description="RNase H type-2" evidence="18">
    <location>
        <begin position="70"/>
        <end position="255"/>
    </location>
</feature>
<evidence type="ECO:0000259" key="18">
    <source>
        <dbReference type="PROSITE" id="PS51975"/>
    </source>
</evidence>
<dbReference type="Gene3D" id="3.30.420.10">
    <property type="entry name" value="Ribonuclease H-like superfamily/Ribonuclease H"/>
    <property type="match status" value="1"/>
</dbReference>